<gene>
    <name evidence="1" type="ORF">DSO57_1032386</name>
</gene>
<sequence>MLSQPKLKEVQKNYAPEEVNTEPRTIELQKQLMDSSMTTPKNPYPPFFNLTELHKNLPLSILFFILLYVP</sequence>
<organism evidence="1 2">
    <name type="scientific">Entomophthora muscae</name>
    <dbReference type="NCBI Taxonomy" id="34485"/>
    <lineage>
        <taxon>Eukaryota</taxon>
        <taxon>Fungi</taxon>
        <taxon>Fungi incertae sedis</taxon>
        <taxon>Zoopagomycota</taxon>
        <taxon>Entomophthoromycotina</taxon>
        <taxon>Entomophthoromycetes</taxon>
        <taxon>Entomophthorales</taxon>
        <taxon>Entomophthoraceae</taxon>
        <taxon>Entomophthora</taxon>
    </lineage>
</organism>
<name>A0ACC2S2P1_9FUNG</name>
<evidence type="ECO:0000313" key="1">
    <source>
        <dbReference type="EMBL" id="KAJ9056507.1"/>
    </source>
</evidence>
<dbReference type="EMBL" id="QTSX02005922">
    <property type="protein sequence ID" value="KAJ9056507.1"/>
    <property type="molecule type" value="Genomic_DNA"/>
</dbReference>
<comment type="caution">
    <text evidence="1">The sequence shown here is derived from an EMBL/GenBank/DDBJ whole genome shotgun (WGS) entry which is preliminary data.</text>
</comment>
<keyword evidence="2" id="KW-1185">Reference proteome</keyword>
<reference evidence="1" key="1">
    <citation type="submission" date="2022-04" db="EMBL/GenBank/DDBJ databases">
        <title>Genome of the entomopathogenic fungus Entomophthora muscae.</title>
        <authorList>
            <person name="Elya C."/>
            <person name="Lovett B.R."/>
            <person name="Lee E."/>
            <person name="Macias A.M."/>
            <person name="Hajek A.E."/>
            <person name="De Bivort B.L."/>
            <person name="Kasson M.T."/>
            <person name="De Fine Licht H.H."/>
            <person name="Stajich J.E."/>
        </authorList>
    </citation>
    <scope>NUCLEOTIDE SEQUENCE</scope>
    <source>
        <strain evidence="1">Berkeley</strain>
    </source>
</reference>
<protein>
    <submittedName>
        <fullName evidence="1">Uncharacterized protein</fullName>
    </submittedName>
</protein>
<accession>A0ACC2S2P1</accession>
<dbReference type="Proteomes" id="UP001165960">
    <property type="component" value="Unassembled WGS sequence"/>
</dbReference>
<proteinExistence type="predicted"/>
<evidence type="ECO:0000313" key="2">
    <source>
        <dbReference type="Proteomes" id="UP001165960"/>
    </source>
</evidence>